<reference evidence="3 4" key="1">
    <citation type="submission" date="2012-05" db="EMBL/GenBank/DDBJ databases">
        <authorList>
            <person name="Weinstock G."/>
            <person name="Sodergren E."/>
            <person name="Lobos E.A."/>
            <person name="Fulton L."/>
            <person name="Fulton R."/>
            <person name="Courtney L."/>
            <person name="Fronick C."/>
            <person name="O'Laughlin M."/>
            <person name="Godfrey J."/>
            <person name="Wilson R.M."/>
            <person name="Miner T."/>
            <person name="Farmer C."/>
            <person name="Delehaunty K."/>
            <person name="Cordes M."/>
            <person name="Minx P."/>
            <person name="Tomlinson C."/>
            <person name="Chen J."/>
            <person name="Wollam A."/>
            <person name="Pepin K.H."/>
            <person name="Bhonagiri V."/>
            <person name="Zhang X."/>
            <person name="Suruliraj S."/>
            <person name="Warren W."/>
            <person name="Mitreva M."/>
            <person name="Mardis E.R."/>
            <person name="Wilson R.K."/>
        </authorList>
    </citation>
    <scope>NUCLEOTIDE SEQUENCE [LARGE SCALE GENOMIC DNA]</scope>
    <source>
        <strain evidence="3 4">F0037</strain>
    </source>
</reference>
<organism evidence="3 4">
    <name type="scientific">Porphyromonas catoniae F0037</name>
    <dbReference type="NCBI Taxonomy" id="1127696"/>
    <lineage>
        <taxon>Bacteria</taxon>
        <taxon>Pseudomonadati</taxon>
        <taxon>Bacteroidota</taxon>
        <taxon>Bacteroidia</taxon>
        <taxon>Bacteroidales</taxon>
        <taxon>Porphyromonadaceae</taxon>
        <taxon>Porphyromonas</taxon>
    </lineage>
</organism>
<proteinExistence type="predicted"/>
<dbReference type="EMBL" id="AMEQ01000032">
    <property type="protein sequence ID" value="EKY01032.1"/>
    <property type="molecule type" value="Genomic_DNA"/>
</dbReference>
<evidence type="ECO:0000259" key="2">
    <source>
        <dbReference type="Pfam" id="PF25202"/>
    </source>
</evidence>
<dbReference type="Pfam" id="PF03235">
    <property type="entry name" value="GmrSD_N"/>
    <property type="match status" value="1"/>
</dbReference>
<dbReference type="InterPro" id="IPR057156">
    <property type="entry name" value="DUF7834"/>
</dbReference>
<dbReference type="PANTHER" id="PTHR35149:SF2">
    <property type="entry name" value="DUF262 DOMAIN-CONTAINING PROTEIN"/>
    <property type="match status" value="1"/>
</dbReference>
<dbReference type="PANTHER" id="PTHR35149">
    <property type="entry name" value="SLL5132 PROTEIN"/>
    <property type="match status" value="1"/>
</dbReference>
<dbReference type="HOGENOM" id="CLU_030645_0_0_10"/>
<feature type="domain" description="GmrSD restriction endonucleases N-terminal" evidence="1">
    <location>
        <begin position="17"/>
        <end position="183"/>
    </location>
</feature>
<dbReference type="PATRIC" id="fig|1127696.3.peg.1015"/>
<name>L1NCU8_9PORP</name>
<gene>
    <name evidence="3" type="ORF">HMPREF9134_01131</name>
</gene>
<evidence type="ECO:0000313" key="3">
    <source>
        <dbReference type="EMBL" id="EKY01032.1"/>
    </source>
</evidence>
<evidence type="ECO:0000313" key="4">
    <source>
        <dbReference type="Proteomes" id="UP000010408"/>
    </source>
</evidence>
<dbReference type="Proteomes" id="UP000010408">
    <property type="component" value="Unassembled WGS sequence"/>
</dbReference>
<dbReference type="AlphaFoldDB" id="L1NCU8"/>
<dbReference type="RefSeq" id="WP_005467172.1">
    <property type="nucleotide sequence ID" value="NZ_KB291030.1"/>
</dbReference>
<protein>
    <submittedName>
        <fullName evidence="3">Uncharacterized protein</fullName>
    </submittedName>
</protein>
<dbReference type="eggNOG" id="COG1479">
    <property type="taxonomic scope" value="Bacteria"/>
</dbReference>
<sequence length="448" mass="52316">MCSQKDKPKIWSVDELLEQNLVIPSYQRPYKWTEKNITELILDIQKSIEDGKKYSNFKYRVGTVILYRGSDTEPCEVVDGQQRLLSFLLLKLYLKPDFTCELLSTKFSDKVTKQNLHDNAQYIREWFSSVDDATKEAFNGALGDTLEVVVLTVNELSEAFQLFDSQNTRGRELDPHDLLKAYHLREIHDKDDMERAVQKWESKEPKAIHGLFNNYLFPLWNWSKRRKSSSFTAAEIDLYKGIEESSDYTYAKRANKAKPYFQIVEPIISGRDFFDMVEHYMQMLHNIKQELIENPDFAAIKALLIKWGPKVEQVNTPAELDVACRSWSPGMNYARNLFFCALLCYYDRFHNFDLMAVKKLFTWAMMLRVDMHTLSDKSIDLYAIGEEKAYTNTKPVISLITTARRHTEISAMTLDLKRTDNKARAEKWQQLYNALRQLNGYKQDDTGA</sequence>
<feature type="domain" description="DUF7834" evidence="2">
    <location>
        <begin position="193"/>
        <end position="424"/>
    </location>
</feature>
<accession>L1NCU8</accession>
<dbReference type="Pfam" id="PF25202">
    <property type="entry name" value="DUF7834"/>
    <property type="match status" value="1"/>
</dbReference>
<comment type="caution">
    <text evidence="3">The sequence shown here is derived from an EMBL/GenBank/DDBJ whole genome shotgun (WGS) entry which is preliminary data.</text>
</comment>
<dbReference type="InterPro" id="IPR004919">
    <property type="entry name" value="GmrSD_N"/>
</dbReference>
<evidence type="ECO:0000259" key="1">
    <source>
        <dbReference type="Pfam" id="PF03235"/>
    </source>
</evidence>